<keyword evidence="7" id="KW-1185">Reference proteome</keyword>
<feature type="domain" description="Iron-binding zinc finger CDGSH type" evidence="5">
    <location>
        <begin position="22"/>
        <end position="61"/>
    </location>
</feature>
<dbReference type="InterPro" id="IPR042216">
    <property type="entry name" value="MitoNEET_CISD"/>
</dbReference>
<dbReference type="SMART" id="SM00704">
    <property type="entry name" value="ZnF_CDGSH"/>
    <property type="match status" value="1"/>
</dbReference>
<evidence type="ECO:0000259" key="5">
    <source>
        <dbReference type="SMART" id="SM00704"/>
    </source>
</evidence>
<evidence type="ECO:0000313" key="7">
    <source>
        <dbReference type="Proteomes" id="UP000637359"/>
    </source>
</evidence>
<dbReference type="Gene3D" id="3.40.5.90">
    <property type="entry name" value="CDGSH iron-sulfur domain, mitoNEET-type"/>
    <property type="match status" value="1"/>
</dbReference>
<dbReference type="EMBL" id="JACOOL010000001">
    <property type="protein sequence ID" value="MBC5635429.1"/>
    <property type="molecule type" value="Genomic_DNA"/>
</dbReference>
<keyword evidence="3" id="KW-0408">Iron</keyword>
<dbReference type="InterPro" id="IPR018967">
    <property type="entry name" value="FeS-contain_CDGSH-typ"/>
</dbReference>
<dbReference type="GO" id="GO:0005737">
    <property type="term" value="C:cytoplasm"/>
    <property type="evidence" value="ECO:0007669"/>
    <property type="project" value="UniProtKB-ARBA"/>
</dbReference>
<evidence type="ECO:0000256" key="4">
    <source>
        <dbReference type="ARBA" id="ARBA00023014"/>
    </source>
</evidence>
<dbReference type="Proteomes" id="UP000637359">
    <property type="component" value="Unassembled WGS sequence"/>
</dbReference>
<protein>
    <submittedName>
        <fullName evidence="6">CDGSH iron-sulfur domain-containing protein</fullName>
    </submittedName>
</protein>
<evidence type="ECO:0000256" key="1">
    <source>
        <dbReference type="ARBA" id="ARBA00022714"/>
    </source>
</evidence>
<accession>A0A923L2S4</accession>
<dbReference type="Pfam" id="PF09360">
    <property type="entry name" value="zf-CDGSH"/>
    <property type="match status" value="1"/>
</dbReference>
<keyword evidence="4" id="KW-0411">Iron-sulfur</keyword>
<sequence>MSEKVVIKVNDNGSYRITGDVELVDAEGNVFETKKSFSLCRCGHSAIKPFCDGTHRKIGFESAPRANKENP</sequence>
<proteinExistence type="predicted"/>
<dbReference type="RefSeq" id="WP_186868134.1">
    <property type="nucleotide sequence ID" value="NZ_JACOOL010000001.1"/>
</dbReference>
<keyword evidence="1" id="KW-0001">2Fe-2S</keyword>
<reference evidence="6" key="1">
    <citation type="submission" date="2020-08" db="EMBL/GenBank/DDBJ databases">
        <title>Genome public.</title>
        <authorList>
            <person name="Liu C."/>
            <person name="Sun Q."/>
        </authorList>
    </citation>
    <scope>NUCLEOTIDE SEQUENCE</scope>
    <source>
        <strain evidence="6">BX22</strain>
    </source>
</reference>
<dbReference type="GO" id="GO:0046872">
    <property type="term" value="F:metal ion binding"/>
    <property type="evidence" value="ECO:0007669"/>
    <property type="project" value="UniProtKB-KW"/>
</dbReference>
<organism evidence="6 7">
    <name type="scientific">Ornithinibacillus hominis</name>
    <dbReference type="NCBI Taxonomy" id="2763055"/>
    <lineage>
        <taxon>Bacteria</taxon>
        <taxon>Bacillati</taxon>
        <taxon>Bacillota</taxon>
        <taxon>Bacilli</taxon>
        <taxon>Bacillales</taxon>
        <taxon>Bacillaceae</taxon>
        <taxon>Ornithinibacillus</taxon>
    </lineage>
</organism>
<keyword evidence="2" id="KW-0479">Metal-binding</keyword>
<gene>
    <name evidence="6" type="ORF">H8S33_01200</name>
</gene>
<comment type="caution">
    <text evidence="6">The sequence shown here is derived from an EMBL/GenBank/DDBJ whole genome shotgun (WGS) entry which is preliminary data.</text>
</comment>
<name>A0A923L2S4_9BACI</name>
<evidence type="ECO:0000313" key="6">
    <source>
        <dbReference type="EMBL" id="MBC5635429.1"/>
    </source>
</evidence>
<evidence type="ECO:0000256" key="3">
    <source>
        <dbReference type="ARBA" id="ARBA00023004"/>
    </source>
</evidence>
<dbReference type="AlphaFoldDB" id="A0A923L2S4"/>
<dbReference type="GO" id="GO:0051537">
    <property type="term" value="F:2 iron, 2 sulfur cluster binding"/>
    <property type="evidence" value="ECO:0007669"/>
    <property type="project" value="UniProtKB-KW"/>
</dbReference>
<evidence type="ECO:0000256" key="2">
    <source>
        <dbReference type="ARBA" id="ARBA00022723"/>
    </source>
</evidence>